<accession>A0A2V0PGS0</accession>
<dbReference type="Pfam" id="PF01546">
    <property type="entry name" value="Peptidase_M20"/>
    <property type="match status" value="1"/>
</dbReference>
<protein>
    <submittedName>
        <fullName evidence="4">Acetylornithine deacetylase</fullName>
    </submittedName>
</protein>
<dbReference type="PANTHER" id="PTHR43808">
    <property type="entry name" value="ACETYLORNITHINE DEACETYLASE"/>
    <property type="match status" value="1"/>
</dbReference>
<evidence type="ECO:0000259" key="3">
    <source>
        <dbReference type="Pfam" id="PF07687"/>
    </source>
</evidence>
<sequence length="435" mass="47438">MAPQDALKEMDEERFLSILEKLIGESKWLQNNPPELVPSEDRAARHVLDALEPYSEENGGPLRIKQVSFVEGRSNIMVEYPGSDASAGVISFVGAHMDVVTANPDTWTFDPFKLTRDGDKLQGRGVTDCLGHVALVTELFVQLGSARPELGPSVIGVFIANEENSTATGIGVDEMVKRGLLDKCRSGPLFWIDTADSQPCIGTGGIAAWQLTAHGKLFHSGLPHRSINPIELAMDAVSEIQGRFYLDYGPHPQEARYGFATSSTLKPTQWSVLAGSINQIPGQAVVCGDIRVTPFYDIKEVIKSVEGYVDEINKNPDMLARGQRGPHSKYELPQESLRGKVEIKFFDHVGRGVACNLDSPGFKALVEAFTEVTGSCTPYSITGSLPCIADLQDDGFDVQTLGFGRLSAYHANNEFALLSDFKKGFKVLVSLLSKF</sequence>
<evidence type="ECO:0000256" key="1">
    <source>
        <dbReference type="ARBA" id="ARBA00022723"/>
    </source>
</evidence>
<reference evidence="4 5" key="1">
    <citation type="journal article" date="2018" name="Sci. Rep.">
        <title>Raphidocelis subcapitata (=Pseudokirchneriella subcapitata) provides an insight into genome evolution and environmental adaptations in the Sphaeropleales.</title>
        <authorList>
            <person name="Suzuki S."/>
            <person name="Yamaguchi H."/>
            <person name="Nakajima N."/>
            <person name="Kawachi M."/>
        </authorList>
    </citation>
    <scope>NUCLEOTIDE SEQUENCE [LARGE SCALE GENOMIC DNA]</scope>
    <source>
        <strain evidence="4 5">NIES-35</strain>
    </source>
</reference>
<dbReference type="Pfam" id="PF07687">
    <property type="entry name" value="M20_dimer"/>
    <property type="match status" value="1"/>
</dbReference>
<evidence type="ECO:0000313" key="4">
    <source>
        <dbReference type="EMBL" id="GBF97110.1"/>
    </source>
</evidence>
<feature type="domain" description="Peptidase M20 dimerisation" evidence="3">
    <location>
        <begin position="201"/>
        <end position="314"/>
    </location>
</feature>
<dbReference type="InterPro" id="IPR036264">
    <property type="entry name" value="Bact_exopeptidase_dim_dom"/>
</dbReference>
<dbReference type="GO" id="GO:0046872">
    <property type="term" value="F:metal ion binding"/>
    <property type="evidence" value="ECO:0007669"/>
    <property type="project" value="UniProtKB-KW"/>
</dbReference>
<dbReference type="InterPro" id="IPR050072">
    <property type="entry name" value="Peptidase_M20A"/>
</dbReference>
<dbReference type="AlphaFoldDB" id="A0A2V0PGS0"/>
<evidence type="ECO:0000256" key="2">
    <source>
        <dbReference type="ARBA" id="ARBA00022801"/>
    </source>
</evidence>
<evidence type="ECO:0000313" key="5">
    <source>
        <dbReference type="Proteomes" id="UP000247498"/>
    </source>
</evidence>
<dbReference type="SUPFAM" id="SSF55031">
    <property type="entry name" value="Bacterial exopeptidase dimerisation domain"/>
    <property type="match status" value="1"/>
</dbReference>
<dbReference type="GO" id="GO:0016787">
    <property type="term" value="F:hydrolase activity"/>
    <property type="evidence" value="ECO:0007669"/>
    <property type="project" value="UniProtKB-KW"/>
</dbReference>
<dbReference type="SUPFAM" id="SSF53187">
    <property type="entry name" value="Zn-dependent exopeptidases"/>
    <property type="match status" value="1"/>
</dbReference>
<dbReference type="InterPro" id="IPR002933">
    <property type="entry name" value="Peptidase_M20"/>
</dbReference>
<dbReference type="OrthoDB" id="7832001at2759"/>
<keyword evidence="5" id="KW-1185">Reference proteome</keyword>
<name>A0A2V0PGS0_9CHLO</name>
<comment type="caution">
    <text evidence="4">The sequence shown here is derived from an EMBL/GenBank/DDBJ whole genome shotgun (WGS) entry which is preliminary data.</text>
</comment>
<dbReference type="EMBL" id="BDRX01000092">
    <property type="protein sequence ID" value="GBF97110.1"/>
    <property type="molecule type" value="Genomic_DNA"/>
</dbReference>
<keyword evidence="1" id="KW-0479">Metal-binding</keyword>
<dbReference type="FunCoup" id="A0A2V0PGS0">
    <property type="interactions" value="698"/>
</dbReference>
<dbReference type="Gene3D" id="3.40.630.10">
    <property type="entry name" value="Zn peptidases"/>
    <property type="match status" value="1"/>
</dbReference>
<dbReference type="STRING" id="307507.A0A2V0PGS0"/>
<dbReference type="Proteomes" id="UP000247498">
    <property type="component" value="Unassembled WGS sequence"/>
</dbReference>
<dbReference type="Gene3D" id="3.30.70.360">
    <property type="match status" value="1"/>
</dbReference>
<dbReference type="InterPro" id="IPR011650">
    <property type="entry name" value="Peptidase_M20_dimer"/>
</dbReference>
<organism evidence="4 5">
    <name type="scientific">Raphidocelis subcapitata</name>
    <dbReference type="NCBI Taxonomy" id="307507"/>
    <lineage>
        <taxon>Eukaryota</taxon>
        <taxon>Viridiplantae</taxon>
        <taxon>Chlorophyta</taxon>
        <taxon>core chlorophytes</taxon>
        <taxon>Chlorophyceae</taxon>
        <taxon>CS clade</taxon>
        <taxon>Sphaeropleales</taxon>
        <taxon>Selenastraceae</taxon>
        <taxon>Raphidocelis</taxon>
    </lineage>
</organism>
<dbReference type="InParanoid" id="A0A2V0PGS0"/>
<keyword evidence="2" id="KW-0378">Hydrolase</keyword>
<gene>
    <name evidence="4" type="ORF">Rsub_10121</name>
</gene>
<dbReference type="PANTHER" id="PTHR43808:SF3">
    <property type="entry name" value="ACETYLORNITHINE DEACETYLASE"/>
    <property type="match status" value="1"/>
</dbReference>
<proteinExistence type="predicted"/>